<organism evidence="4 5">
    <name type="scientific">Micromonospora tarensis</name>
    <dbReference type="NCBI Taxonomy" id="2806100"/>
    <lineage>
        <taxon>Bacteria</taxon>
        <taxon>Bacillati</taxon>
        <taxon>Actinomycetota</taxon>
        <taxon>Actinomycetes</taxon>
        <taxon>Micromonosporales</taxon>
        <taxon>Micromonosporaceae</taxon>
        <taxon>Micromonospora</taxon>
    </lineage>
</organism>
<evidence type="ECO:0000313" key="5">
    <source>
        <dbReference type="Proteomes" id="UP000622245"/>
    </source>
</evidence>
<dbReference type="InterPro" id="IPR027417">
    <property type="entry name" value="P-loop_NTPase"/>
</dbReference>
<dbReference type="Pfam" id="PF13191">
    <property type="entry name" value="AAA_16"/>
    <property type="match status" value="1"/>
</dbReference>
<dbReference type="PANTHER" id="PTHR16305:SF35">
    <property type="entry name" value="TRANSCRIPTIONAL ACTIVATOR DOMAIN"/>
    <property type="match status" value="1"/>
</dbReference>
<feature type="domain" description="HTH luxR-type" evidence="3">
    <location>
        <begin position="843"/>
        <end position="908"/>
    </location>
</feature>
<evidence type="ECO:0000259" key="3">
    <source>
        <dbReference type="PROSITE" id="PS50043"/>
    </source>
</evidence>
<dbReference type="InterPro" id="IPR000792">
    <property type="entry name" value="Tscrpt_reg_LuxR_C"/>
</dbReference>
<dbReference type="Gene3D" id="3.40.50.300">
    <property type="entry name" value="P-loop containing nucleotide triphosphate hydrolases"/>
    <property type="match status" value="1"/>
</dbReference>
<proteinExistence type="predicted"/>
<dbReference type="Gene3D" id="1.10.10.10">
    <property type="entry name" value="Winged helix-like DNA-binding domain superfamily/Winged helix DNA-binding domain"/>
    <property type="match status" value="1"/>
</dbReference>
<dbReference type="EMBL" id="JAEVHL010000023">
    <property type="protein sequence ID" value="MBM0275428.1"/>
    <property type="molecule type" value="Genomic_DNA"/>
</dbReference>
<gene>
    <name evidence="4" type="ORF">JM949_08160</name>
</gene>
<dbReference type="CDD" id="cd06170">
    <property type="entry name" value="LuxR_C_like"/>
    <property type="match status" value="1"/>
</dbReference>
<name>A0ABS1YDK1_9ACTN</name>
<comment type="caution">
    <text evidence="4">The sequence shown here is derived from an EMBL/GenBank/DDBJ whole genome shotgun (WGS) entry which is preliminary data.</text>
</comment>
<dbReference type="Proteomes" id="UP000622245">
    <property type="component" value="Unassembled WGS sequence"/>
</dbReference>
<accession>A0ABS1YDK1</accession>
<dbReference type="RefSeq" id="WP_203147827.1">
    <property type="nucleotide sequence ID" value="NZ_JAEVHL010000023.1"/>
</dbReference>
<dbReference type="PANTHER" id="PTHR16305">
    <property type="entry name" value="TESTICULAR SOLUBLE ADENYLYL CYCLASE"/>
    <property type="match status" value="1"/>
</dbReference>
<keyword evidence="2" id="KW-0067">ATP-binding</keyword>
<dbReference type="PRINTS" id="PR00038">
    <property type="entry name" value="HTHLUXR"/>
</dbReference>
<dbReference type="InterPro" id="IPR016032">
    <property type="entry name" value="Sig_transdc_resp-reg_C-effctor"/>
</dbReference>
<evidence type="ECO:0000256" key="1">
    <source>
        <dbReference type="ARBA" id="ARBA00022741"/>
    </source>
</evidence>
<protein>
    <submittedName>
        <fullName evidence="4">AAA family ATPase</fullName>
    </submittedName>
</protein>
<dbReference type="InterPro" id="IPR036388">
    <property type="entry name" value="WH-like_DNA-bd_sf"/>
</dbReference>
<dbReference type="SMART" id="SM00421">
    <property type="entry name" value="HTH_LUXR"/>
    <property type="match status" value="1"/>
</dbReference>
<keyword evidence="5" id="KW-1185">Reference proteome</keyword>
<reference evidence="4 5" key="1">
    <citation type="submission" date="2021-01" db="EMBL/GenBank/DDBJ databases">
        <title>Draft genome sequence of Micromonospora sp. strain STR1s_6.</title>
        <authorList>
            <person name="Karlyshev A."/>
            <person name="Jawad R."/>
        </authorList>
    </citation>
    <scope>NUCLEOTIDE SEQUENCE [LARGE SCALE GENOMIC DNA]</scope>
    <source>
        <strain evidence="4 5">STR1S-6</strain>
    </source>
</reference>
<keyword evidence="1" id="KW-0547">Nucleotide-binding</keyword>
<dbReference type="Pfam" id="PF00196">
    <property type="entry name" value="GerE"/>
    <property type="match status" value="1"/>
</dbReference>
<dbReference type="SUPFAM" id="SSF52540">
    <property type="entry name" value="P-loop containing nucleoside triphosphate hydrolases"/>
    <property type="match status" value="1"/>
</dbReference>
<dbReference type="PROSITE" id="PS50043">
    <property type="entry name" value="HTH_LUXR_2"/>
    <property type="match status" value="1"/>
</dbReference>
<dbReference type="InterPro" id="IPR041664">
    <property type="entry name" value="AAA_16"/>
</dbReference>
<evidence type="ECO:0000313" key="4">
    <source>
        <dbReference type="EMBL" id="MBM0275428.1"/>
    </source>
</evidence>
<evidence type="ECO:0000256" key="2">
    <source>
        <dbReference type="ARBA" id="ARBA00022840"/>
    </source>
</evidence>
<dbReference type="SUPFAM" id="SSF46894">
    <property type="entry name" value="C-terminal effector domain of the bipartite response regulators"/>
    <property type="match status" value="1"/>
</dbReference>
<sequence>MTLVGRADDIASLRAYFDKAGVGGGAVLLVGEAGVGKTAVLDEFAAGEAERGATVLRAAGVQFEAEVGYSALNQLLFPLGSEMAELSTAHRDALSCALGFDVGPVPERLVISNAALFWLRAVAAETPLLLVIDDVHWVDRASAEALGFIARRLVGSPIRFIAAGRPTERGFFQNGGLTELNLAPLPADAARTLVEQRFPDLAPAVRQRLLTEAAGNPLALLELPSALHDDQRADFTSLPAVLPLPERLQEIFADRVRGLPERCRLMMLLIALGGTTATTRLQRAAGAVCDLDDLAPAQEERLVLVSGGWLTFRHPLIGAAVVAASTDRQRRWAHGVLVEAVESPELQVRHLAASAVGPDADIAAKLELSARALLRHGDAIGAVAALTRSAELSPAAVDRGRRLAEAAYIGADAGGELAAASRLLDNARRTGSLDTHSLPAAAAAAHLLVNADGDVVTAHRLLAGAIEAGDHGFDADQPVLVEALHNLMLISWWVGTEQAWQTFLGLLGRLTPQPPPVLRVTAAVFADPARATSRDVAELDALIDTIDPNDEDPTRLIRIGTAAVFPDRLARLRGLERRLVRQGRDGRGPARRHLGALMHLGIDGFQGGRWREAGETADEGLTVCTRHGLRFFHWYFQFIHALLAAGRGEVKGARQLTDSMASWAAVNQAGGVTLFAFQARALAEIGAGDYQAAYQFASRVSPPGQLLPYRPNVLWSALDLVEACVHTGRHEEGVAHALAMRAAGLADISPRLTMLTSAALALTAAEPEMFEAALSVPGADQWPFDFARVRLAYGERLRRHRDTRAAREQLTMAHDTFAAIGAVPWRNRAASELRATGMTRQSAPDAGSPLTPQEREIAELAGTGLTNKQIGQKLFISHRTVGDHLYKIFPKLGITSRAALRDALGAYDERA</sequence>